<keyword evidence="2" id="KW-0408">Iron</keyword>
<dbReference type="EMBL" id="LGCL01000024">
    <property type="protein sequence ID" value="KPL76937.1"/>
    <property type="molecule type" value="Genomic_DNA"/>
</dbReference>
<dbReference type="InterPro" id="IPR017900">
    <property type="entry name" value="4Fe4S_Fe_S_CS"/>
</dbReference>
<dbReference type="PROSITE" id="PS51379">
    <property type="entry name" value="4FE4S_FER_2"/>
    <property type="match status" value="2"/>
</dbReference>
<feature type="region of interest" description="Disordered" evidence="4">
    <location>
        <begin position="116"/>
        <end position="144"/>
    </location>
</feature>
<keyword evidence="1" id="KW-0479">Metal-binding</keyword>
<dbReference type="PROSITE" id="PS00198">
    <property type="entry name" value="4FE4S_FER_1"/>
    <property type="match status" value="2"/>
</dbReference>
<evidence type="ECO:0000256" key="4">
    <source>
        <dbReference type="SAM" id="MobiDB-lite"/>
    </source>
</evidence>
<evidence type="ECO:0000256" key="1">
    <source>
        <dbReference type="ARBA" id="ARBA00022723"/>
    </source>
</evidence>
<dbReference type="PANTHER" id="PTHR43122">
    <property type="entry name" value="FERREDOXIN SUBUNIT OF PYRUVATE:FLAVODOXIN OXIDOREDUCTASE-RELATED"/>
    <property type="match status" value="1"/>
</dbReference>
<organism evidence="6 7">
    <name type="scientific">Ornatilinea apprima</name>
    <dbReference type="NCBI Taxonomy" id="1134406"/>
    <lineage>
        <taxon>Bacteria</taxon>
        <taxon>Bacillati</taxon>
        <taxon>Chloroflexota</taxon>
        <taxon>Anaerolineae</taxon>
        <taxon>Anaerolineales</taxon>
        <taxon>Anaerolineaceae</taxon>
        <taxon>Ornatilinea</taxon>
    </lineage>
</organism>
<dbReference type="GO" id="GO:0046872">
    <property type="term" value="F:metal ion binding"/>
    <property type="evidence" value="ECO:0007669"/>
    <property type="project" value="UniProtKB-KW"/>
</dbReference>
<comment type="caution">
    <text evidence="6">The sequence shown here is derived from an EMBL/GenBank/DDBJ whole genome shotgun (WGS) entry which is preliminary data.</text>
</comment>
<protein>
    <recommendedName>
        <fullName evidence="5">4Fe-4S ferredoxin-type domain-containing protein</fullName>
    </recommendedName>
</protein>
<feature type="domain" description="4Fe-4S ferredoxin-type" evidence="5">
    <location>
        <begin position="31"/>
        <end position="59"/>
    </location>
</feature>
<sequence length="144" mass="15533">MTVIVNESLCKGCGVCVNACPSGAIHMMDGKALIDPQRCDACEKCIGICPTGALQRVEVIDTTPVKSIVVSPQAAANRGLARRPGWVATALAGFGYYLIPRIVDFFASGLERKSSTPQSRLTASARNDSRRPRRRRQRGGRSGW</sequence>
<dbReference type="AlphaFoldDB" id="A0A0P6XNW1"/>
<dbReference type="PANTHER" id="PTHR43122:SF1">
    <property type="entry name" value="IRON-SULFUR-BINDING PROTEIN"/>
    <property type="match status" value="1"/>
</dbReference>
<dbReference type="Pfam" id="PF13237">
    <property type="entry name" value="Fer4_10"/>
    <property type="match status" value="1"/>
</dbReference>
<reference evidence="6 7" key="1">
    <citation type="submission" date="2015-07" db="EMBL/GenBank/DDBJ databases">
        <title>Genome sequence of Ornatilinea apprima DSM 23815.</title>
        <authorList>
            <person name="Hemp J."/>
            <person name="Ward L.M."/>
            <person name="Pace L.A."/>
            <person name="Fischer W.W."/>
        </authorList>
    </citation>
    <scope>NUCLEOTIDE SEQUENCE [LARGE SCALE GENOMIC DNA]</scope>
    <source>
        <strain evidence="6 7">P3M-1</strain>
    </source>
</reference>
<feature type="compositionally biased region" description="Basic residues" evidence="4">
    <location>
        <begin position="131"/>
        <end position="144"/>
    </location>
</feature>
<dbReference type="Proteomes" id="UP000050417">
    <property type="component" value="Unassembled WGS sequence"/>
</dbReference>
<evidence type="ECO:0000259" key="5">
    <source>
        <dbReference type="PROSITE" id="PS51379"/>
    </source>
</evidence>
<dbReference type="SUPFAM" id="SSF54862">
    <property type="entry name" value="4Fe-4S ferredoxins"/>
    <property type="match status" value="1"/>
</dbReference>
<feature type="domain" description="4Fe-4S ferredoxin-type" evidence="5">
    <location>
        <begin position="1"/>
        <end position="30"/>
    </location>
</feature>
<proteinExistence type="predicted"/>
<dbReference type="GO" id="GO:0051536">
    <property type="term" value="F:iron-sulfur cluster binding"/>
    <property type="evidence" value="ECO:0007669"/>
    <property type="project" value="UniProtKB-KW"/>
</dbReference>
<dbReference type="RefSeq" id="WP_075062882.1">
    <property type="nucleotide sequence ID" value="NZ_LGCL01000024.1"/>
</dbReference>
<evidence type="ECO:0000313" key="7">
    <source>
        <dbReference type="Proteomes" id="UP000050417"/>
    </source>
</evidence>
<dbReference type="OrthoDB" id="9803192at2"/>
<evidence type="ECO:0000256" key="3">
    <source>
        <dbReference type="ARBA" id="ARBA00023014"/>
    </source>
</evidence>
<name>A0A0P6XNW1_9CHLR</name>
<evidence type="ECO:0000313" key="6">
    <source>
        <dbReference type="EMBL" id="KPL76937.1"/>
    </source>
</evidence>
<dbReference type="STRING" id="1134406.ADN00_10110"/>
<accession>A0A0P6XNW1</accession>
<dbReference type="Gene3D" id="3.30.70.20">
    <property type="match status" value="1"/>
</dbReference>
<evidence type="ECO:0000256" key="2">
    <source>
        <dbReference type="ARBA" id="ARBA00023004"/>
    </source>
</evidence>
<keyword evidence="3" id="KW-0411">Iron-sulfur</keyword>
<keyword evidence="7" id="KW-1185">Reference proteome</keyword>
<gene>
    <name evidence="6" type="ORF">ADN00_10110</name>
</gene>
<dbReference type="InterPro" id="IPR017896">
    <property type="entry name" value="4Fe4S_Fe-S-bd"/>
</dbReference>